<dbReference type="Pfam" id="PF02645">
    <property type="entry name" value="DegV"/>
    <property type="match status" value="1"/>
</dbReference>
<dbReference type="Gene3D" id="3.40.50.10170">
    <property type="match status" value="1"/>
</dbReference>
<sequence length="277" mass="30621">MIHLITDSSCLYTPTIAQELGFTVNPLIVTIAGHSYHEFVEINSSEFLKLIQKGDFPTSSQPTIGEILNSIDAHRGDEILLLCMADGLSGTYQTACAAVQELDHAENIRVINSKTLCGPHRYLVDLILKLINDGKSLDEICATIQPKIDSSQSFLMPQDFDYLKRGGRCTPLTAKIGGLLKLQPVVRQTPDGRRLDKFVTARSFDLAVKKVIEALAEAKLNTPRFYISHAFAEEQAHKIMKLIQTKFPSSIVEILELSCAFITQGGPYCIAIQAIEE</sequence>
<gene>
    <name evidence="2" type="ORF">SAMN02745191_2390</name>
</gene>
<dbReference type="GO" id="GO:0008289">
    <property type="term" value="F:lipid binding"/>
    <property type="evidence" value="ECO:0007669"/>
    <property type="project" value="UniProtKB-KW"/>
</dbReference>
<dbReference type="Gene3D" id="3.30.1180.10">
    <property type="match status" value="1"/>
</dbReference>
<evidence type="ECO:0000313" key="2">
    <source>
        <dbReference type="EMBL" id="SKA01082.1"/>
    </source>
</evidence>
<keyword evidence="1" id="KW-0446">Lipid-binding</keyword>
<dbReference type="InterPro" id="IPR050270">
    <property type="entry name" value="DegV_domain_contain"/>
</dbReference>
<organism evidence="2 3">
    <name type="scientific">Anaerorhabdus furcosa</name>
    <dbReference type="NCBI Taxonomy" id="118967"/>
    <lineage>
        <taxon>Bacteria</taxon>
        <taxon>Bacillati</taxon>
        <taxon>Bacillota</taxon>
        <taxon>Erysipelotrichia</taxon>
        <taxon>Erysipelotrichales</taxon>
        <taxon>Erysipelotrichaceae</taxon>
        <taxon>Anaerorhabdus</taxon>
    </lineage>
</organism>
<dbReference type="Proteomes" id="UP000243297">
    <property type="component" value="Unassembled WGS sequence"/>
</dbReference>
<dbReference type="PANTHER" id="PTHR33434">
    <property type="entry name" value="DEGV DOMAIN-CONTAINING PROTEIN DR_1986-RELATED"/>
    <property type="match status" value="1"/>
</dbReference>
<dbReference type="EMBL" id="FUWY01000009">
    <property type="protein sequence ID" value="SKA01082.1"/>
    <property type="molecule type" value="Genomic_DNA"/>
</dbReference>
<dbReference type="OrthoDB" id="9780660at2"/>
<dbReference type="InterPro" id="IPR003797">
    <property type="entry name" value="DegV"/>
</dbReference>
<dbReference type="NCBIfam" id="TIGR00762">
    <property type="entry name" value="DegV"/>
    <property type="match status" value="1"/>
</dbReference>
<dbReference type="SUPFAM" id="SSF82549">
    <property type="entry name" value="DAK1/DegV-like"/>
    <property type="match status" value="1"/>
</dbReference>
<dbReference type="STRING" id="118967.SAMN02745191_2390"/>
<accession>A0A1T4QBC6</accession>
<dbReference type="InterPro" id="IPR043168">
    <property type="entry name" value="DegV_C"/>
</dbReference>
<protein>
    <submittedName>
        <fullName evidence="2">EDD domain protein, DegV family</fullName>
    </submittedName>
</protein>
<reference evidence="3" key="1">
    <citation type="submission" date="2017-02" db="EMBL/GenBank/DDBJ databases">
        <authorList>
            <person name="Varghese N."/>
            <person name="Submissions S."/>
        </authorList>
    </citation>
    <scope>NUCLEOTIDE SEQUENCE [LARGE SCALE GENOMIC DNA]</scope>
    <source>
        <strain evidence="3">ATCC 25662</strain>
    </source>
</reference>
<dbReference type="RefSeq" id="WP_078712775.1">
    <property type="nucleotide sequence ID" value="NZ_FUWY01000009.1"/>
</dbReference>
<evidence type="ECO:0000256" key="1">
    <source>
        <dbReference type="ARBA" id="ARBA00023121"/>
    </source>
</evidence>
<proteinExistence type="predicted"/>
<dbReference type="PROSITE" id="PS51482">
    <property type="entry name" value="DEGV"/>
    <property type="match status" value="1"/>
</dbReference>
<dbReference type="AlphaFoldDB" id="A0A1T4QBC6"/>
<keyword evidence="3" id="KW-1185">Reference proteome</keyword>
<dbReference type="PANTHER" id="PTHR33434:SF2">
    <property type="entry name" value="FATTY ACID-BINDING PROTEIN TM_1468"/>
    <property type="match status" value="1"/>
</dbReference>
<name>A0A1T4QBC6_9FIRM</name>
<evidence type="ECO:0000313" key="3">
    <source>
        <dbReference type="Proteomes" id="UP000243297"/>
    </source>
</evidence>